<evidence type="ECO:0000313" key="1">
    <source>
        <dbReference type="EMBL" id="CAG9856630.1"/>
    </source>
</evidence>
<organism evidence="1 2">
    <name type="scientific">Phyllotreta striolata</name>
    <name type="common">Striped flea beetle</name>
    <name type="synonym">Crioceris striolata</name>
    <dbReference type="NCBI Taxonomy" id="444603"/>
    <lineage>
        <taxon>Eukaryota</taxon>
        <taxon>Metazoa</taxon>
        <taxon>Ecdysozoa</taxon>
        <taxon>Arthropoda</taxon>
        <taxon>Hexapoda</taxon>
        <taxon>Insecta</taxon>
        <taxon>Pterygota</taxon>
        <taxon>Neoptera</taxon>
        <taxon>Endopterygota</taxon>
        <taxon>Coleoptera</taxon>
        <taxon>Polyphaga</taxon>
        <taxon>Cucujiformia</taxon>
        <taxon>Chrysomeloidea</taxon>
        <taxon>Chrysomelidae</taxon>
        <taxon>Galerucinae</taxon>
        <taxon>Alticini</taxon>
        <taxon>Phyllotreta</taxon>
    </lineage>
</organism>
<accession>A0A9N9TJW2</accession>
<dbReference type="AlphaFoldDB" id="A0A9N9TJW2"/>
<gene>
    <name evidence="1" type="ORF">PHYEVI_LOCUS3050</name>
</gene>
<keyword evidence="2" id="KW-1185">Reference proteome</keyword>
<protein>
    <submittedName>
        <fullName evidence="1">Uncharacterized protein</fullName>
    </submittedName>
</protein>
<proteinExistence type="predicted"/>
<name>A0A9N9TJW2_PHYSR</name>
<sequence length="86" mass="8875">MAGTAQVPTRLLGCTCPNLLTGVSDLITQLQTTLSPLLTKLGGLGALVNQLLELVKNLVIQLGNALANGNLLNVVNNLVSSLLGQQ</sequence>
<reference evidence="1" key="1">
    <citation type="submission" date="2022-01" db="EMBL/GenBank/DDBJ databases">
        <authorList>
            <person name="King R."/>
        </authorList>
    </citation>
    <scope>NUCLEOTIDE SEQUENCE</scope>
</reference>
<dbReference type="Proteomes" id="UP001153712">
    <property type="component" value="Chromosome 12"/>
</dbReference>
<dbReference type="EMBL" id="OU900105">
    <property type="protein sequence ID" value="CAG9856630.1"/>
    <property type="molecule type" value="Genomic_DNA"/>
</dbReference>
<evidence type="ECO:0000313" key="2">
    <source>
        <dbReference type="Proteomes" id="UP001153712"/>
    </source>
</evidence>